<dbReference type="AlphaFoldDB" id="A0A1M7CQ85"/>
<dbReference type="Proteomes" id="UP000184386">
    <property type="component" value="Unassembled WGS sequence"/>
</dbReference>
<name>A0A1M7CQ85_9FIRM</name>
<protein>
    <submittedName>
        <fullName evidence="1">Uncharacterized protein</fullName>
    </submittedName>
</protein>
<proteinExistence type="predicted"/>
<evidence type="ECO:0000313" key="2">
    <source>
        <dbReference type="Proteomes" id="UP000184386"/>
    </source>
</evidence>
<sequence>MNGKDVMHTADTPEKPITNLGFTNSGRYKGDNDGPAYVVYSKIGYSKASFEFKLSRIKLNMRRKSDQRWTNSYIFLGVDVYDEKEEFLNCIDAGFCYSGGALNWHLFYNLLNTNQKVSWYESPVALEETHDYRLILDCSGKDAMAVLTIIDITENEKIVDTAEFEVMYAKKDGSNLSMYQDYAIDFPDDIKKDRMGEDSADDWEEITLYNTDEDIYLNNIAIQDAKLYSPEGEYTWTKERTNDRFMWPHTQYKKIDYACTSIREQKMDSELLLDLDMNHR</sequence>
<accession>A0A1M7CQ85</accession>
<dbReference type="STRING" id="1121322.SAMN02745136_05485"/>
<organism evidence="1 2">
    <name type="scientific">Anaerocolumna jejuensis DSM 15929</name>
    <dbReference type="NCBI Taxonomy" id="1121322"/>
    <lineage>
        <taxon>Bacteria</taxon>
        <taxon>Bacillati</taxon>
        <taxon>Bacillota</taxon>
        <taxon>Clostridia</taxon>
        <taxon>Lachnospirales</taxon>
        <taxon>Lachnospiraceae</taxon>
        <taxon>Anaerocolumna</taxon>
    </lineage>
</organism>
<dbReference type="RefSeq" id="WP_073280376.1">
    <property type="nucleotide sequence ID" value="NZ_FRAC01000045.1"/>
</dbReference>
<gene>
    <name evidence="1" type="ORF">SAMN02745136_05485</name>
</gene>
<dbReference type="OrthoDB" id="2103036at2"/>
<reference evidence="1 2" key="1">
    <citation type="submission" date="2016-11" db="EMBL/GenBank/DDBJ databases">
        <authorList>
            <person name="Jaros S."/>
            <person name="Januszkiewicz K."/>
            <person name="Wedrychowicz H."/>
        </authorList>
    </citation>
    <scope>NUCLEOTIDE SEQUENCE [LARGE SCALE GENOMIC DNA]</scope>
    <source>
        <strain evidence="1 2">DSM 15929</strain>
    </source>
</reference>
<evidence type="ECO:0000313" key="1">
    <source>
        <dbReference type="EMBL" id="SHL69357.1"/>
    </source>
</evidence>
<dbReference type="EMBL" id="FRAC01000045">
    <property type="protein sequence ID" value="SHL69357.1"/>
    <property type="molecule type" value="Genomic_DNA"/>
</dbReference>
<keyword evidence="2" id="KW-1185">Reference proteome</keyword>